<evidence type="ECO:0000313" key="4">
    <source>
        <dbReference type="EMBL" id="KAK1746616.1"/>
    </source>
</evidence>
<gene>
    <name evidence="4" type="ORF">QTG54_003223</name>
</gene>
<dbReference type="GO" id="GO:0002181">
    <property type="term" value="P:cytoplasmic translation"/>
    <property type="evidence" value="ECO:0007669"/>
    <property type="project" value="TreeGrafter"/>
</dbReference>
<dbReference type="SMART" id="SM01380">
    <property type="entry name" value="Ribosomal_L31e"/>
    <property type="match status" value="1"/>
</dbReference>
<dbReference type="EMBL" id="JATAAI010000004">
    <property type="protein sequence ID" value="KAK1746616.1"/>
    <property type="molecule type" value="Genomic_DNA"/>
</dbReference>
<evidence type="ECO:0000313" key="5">
    <source>
        <dbReference type="Proteomes" id="UP001224775"/>
    </source>
</evidence>
<dbReference type="GO" id="GO:0022625">
    <property type="term" value="C:cytosolic large ribosomal subunit"/>
    <property type="evidence" value="ECO:0007669"/>
    <property type="project" value="TreeGrafter"/>
</dbReference>
<comment type="caution">
    <text evidence="4">The sequence shown here is derived from an EMBL/GenBank/DDBJ whole genome shotgun (WGS) entry which is preliminary data.</text>
</comment>
<keyword evidence="2 4" id="KW-0689">Ribosomal protein</keyword>
<dbReference type="FunFam" id="3.10.440.10:FF:000001">
    <property type="entry name" value="60S ribosomal protein L31"/>
    <property type="match status" value="1"/>
</dbReference>
<proteinExistence type="inferred from homology"/>
<dbReference type="PANTHER" id="PTHR10956:SF0">
    <property type="entry name" value="60S RIBOSOMAL PROTEIN L31"/>
    <property type="match status" value="1"/>
</dbReference>
<name>A0AAD8YHG7_9STRA</name>
<evidence type="ECO:0000256" key="2">
    <source>
        <dbReference type="ARBA" id="ARBA00022980"/>
    </source>
</evidence>
<dbReference type="CDD" id="cd00463">
    <property type="entry name" value="Ribosomal_L31e"/>
    <property type="match status" value="1"/>
</dbReference>
<dbReference type="PROSITE" id="PS01144">
    <property type="entry name" value="RIBOSOMAL_L31E"/>
    <property type="match status" value="1"/>
</dbReference>
<dbReference type="InterPro" id="IPR000054">
    <property type="entry name" value="Ribosomal_eL31"/>
</dbReference>
<evidence type="ECO:0000256" key="3">
    <source>
        <dbReference type="ARBA" id="ARBA00023274"/>
    </source>
</evidence>
<dbReference type="SUPFAM" id="SSF54575">
    <property type="entry name" value="Ribosomal protein L31e"/>
    <property type="match status" value="1"/>
</dbReference>
<dbReference type="InterPro" id="IPR023621">
    <property type="entry name" value="Ribosomal_eL31_dom_sf"/>
</dbReference>
<keyword evidence="3" id="KW-0687">Ribonucleoprotein</keyword>
<organism evidence="4 5">
    <name type="scientific">Skeletonema marinoi</name>
    <dbReference type="NCBI Taxonomy" id="267567"/>
    <lineage>
        <taxon>Eukaryota</taxon>
        <taxon>Sar</taxon>
        <taxon>Stramenopiles</taxon>
        <taxon>Ochrophyta</taxon>
        <taxon>Bacillariophyta</taxon>
        <taxon>Coscinodiscophyceae</taxon>
        <taxon>Thalassiosirophycidae</taxon>
        <taxon>Thalassiosirales</taxon>
        <taxon>Skeletonemataceae</taxon>
        <taxon>Skeletonema</taxon>
        <taxon>Skeletonema marinoi-dohrnii complex</taxon>
    </lineage>
</organism>
<dbReference type="GO" id="GO:0003735">
    <property type="term" value="F:structural constituent of ribosome"/>
    <property type="evidence" value="ECO:0007669"/>
    <property type="project" value="InterPro"/>
</dbReference>
<keyword evidence="5" id="KW-1185">Reference proteome</keyword>
<dbReference type="AlphaFoldDB" id="A0AAD8YHG7"/>
<dbReference type="PANTHER" id="PTHR10956">
    <property type="entry name" value="60S RIBOSOMAL PROTEIN L31"/>
    <property type="match status" value="1"/>
</dbReference>
<dbReference type="Proteomes" id="UP001224775">
    <property type="component" value="Unassembled WGS sequence"/>
</dbReference>
<comment type="similarity">
    <text evidence="1">Belongs to the eukaryotic ribosomal protein eL31 family.</text>
</comment>
<accession>A0AAD8YHG7</accession>
<protein>
    <submittedName>
        <fullName evidence="4">60S ribosomal protein L31</fullName>
    </submittedName>
</protein>
<dbReference type="Gene3D" id="3.10.440.10">
    <property type="match status" value="1"/>
</dbReference>
<reference evidence="4" key="1">
    <citation type="submission" date="2023-06" db="EMBL/GenBank/DDBJ databases">
        <title>Survivors Of The Sea: Transcriptome response of Skeletonema marinoi to long-term dormancy.</title>
        <authorList>
            <person name="Pinder M.I.M."/>
            <person name="Kourtchenko O."/>
            <person name="Robertson E.K."/>
            <person name="Larsson T."/>
            <person name="Maumus F."/>
            <person name="Osuna-Cruz C.M."/>
            <person name="Vancaester E."/>
            <person name="Stenow R."/>
            <person name="Vandepoele K."/>
            <person name="Ploug H."/>
            <person name="Bruchert V."/>
            <person name="Godhe A."/>
            <person name="Topel M."/>
        </authorList>
    </citation>
    <scope>NUCLEOTIDE SEQUENCE</scope>
    <source>
        <strain evidence="4">R05AC</strain>
    </source>
</reference>
<dbReference type="InterPro" id="IPR020052">
    <property type="entry name" value="Ribosomal_eL31_CS"/>
</dbReference>
<evidence type="ECO:0000256" key="1">
    <source>
        <dbReference type="ARBA" id="ARBA00010808"/>
    </source>
</evidence>
<dbReference type="Pfam" id="PF01198">
    <property type="entry name" value="Ribosomal_L31e"/>
    <property type="match status" value="1"/>
</dbReference>
<sequence>MAPKSKPDLVTRDYTIHLAKRTHKTTFKSKTPKAIKEIKKFAEKAMGTKDVRISTDVNKFVWSQGVRNPPKRIRVRLSRKRNEDEDADEKLYTLVEHVQVASFKGLENETIDA</sequence>